<reference evidence="1" key="1">
    <citation type="submission" date="2020-06" db="EMBL/GenBank/DDBJ databases">
        <title>Draft genome of Bugula neritina, a colonial animal packing powerful symbionts and potential medicines.</title>
        <authorList>
            <person name="Rayko M."/>
        </authorList>
    </citation>
    <scope>NUCLEOTIDE SEQUENCE [LARGE SCALE GENOMIC DNA]</scope>
    <source>
        <strain evidence="1">Kwan_BN1</strain>
    </source>
</reference>
<protein>
    <submittedName>
        <fullName evidence="1">Uncharacterized protein</fullName>
    </submittedName>
</protein>
<evidence type="ECO:0000313" key="2">
    <source>
        <dbReference type="Proteomes" id="UP000593567"/>
    </source>
</evidence>
<keyword evidence="2" id="KW-1185">Reference proteome</keyword>
<gene>
    <name evidence="1" type="ORF">EB796_003428</name>
</gene>
<dbReference type="EMBL" id="VXIV02000441">
    <property type="protein sequence ID" value="KAF6038267.1"/>
    <property type="molecule type" value="Genomic_DNA"/>
</dbReference>
<proteinExistence type="predicted"/>
<accession>A0A7J7KJ66</accession>
<evidence type="ECO:0000313" key="1">
    <source>
        <dbReference type="EMBL" id="KAF6038267.1"/>
    </source>
</evidence>
<name>A0A7J7KJ66_BUGNE</name>
<comment type="caution">
    <text evidence="1">The sequence shown here is derived from an EMBL/GenBank/DDBJ whole genome shotgun (WGS) entry which is preliminary data.</text>
</comment>
<sequence length="87" mass="9981">MKLCLNVCVTGIKQNAFQQFVKSKQIFAKMIIKYFANISRKSIYRLVFSGCIILEVFRKSYNGLCYFLNIQLNGEGVVCPVNVSPYK</sequence>
<dbReference type="Proteomes" id="UP000593567">
    <property type="component" value="Unassembled WGS sequence"/>
</dbReference>
<dbReference type="AlphaFoldDB" id="A0A7J7KJ66"/>
<organism evidence="1 2">
    <name type="scientific">Bugula neritina</name>
    <name type="common">Brown bryozoan</name>
    <name type="synonym">Sertularia neritina</name>
    <dbReference type="NCBI Taxonomy" id="10212"/>
    <lineage>
        <taxon>Eukaryota</taxon>
        <taxon>Metazoa</taxon>
        <taxon>Spiralia</taxon>
        <taxon>Lophotrochozoa</taxon>
        <taxon>Bryozoa</taxon>
        <taxon>Gymnolaemata</taxon>
        <taxon>Cheilostomatida</taxon>
        <taxon>Flustrina</taxon>
        <taxon>Buguloidea</taxon>
        <taxon>Bugulidae</taxon>
        <taxon>Bugula</taxon>
    </lineage>
</organism>